<feature type="region of interest" description="Disordered" evidence="1">
    <location>
        <begin position="55"/>
        <end position="132"/>
    </location>
</feature>
<evidence type="ECO:0000313" key="4">
    <source>
        <dbReference type="Proteomes" id="UP000324897"/>
    </source>
</evidence>
<gene>
    <name evidence="3" type="ORF">EJB05_45856</name>
</gene>
<dbReference type="Pfam" id="PF23622">
    <property type="entry name" value="LRR_At1g61320_AtMIF1"/>
    <property type="match status" value="1"/>
</dbReference>
<organism evidence="3 4">
    <name type="scientific">Eragrostis curvula</name>
    <name type="common">weeping love grass</name>
    <dbReference type="NCBI Taxonomy" id="38414"/>
    <lineage>
        <taxon>Eukaryota</taxon>
        <taxon>Viridiplantae</taxon>
        <taxon>Streptophyta</taxon>
        <taxon>Embryophyta</taxon>
        <taxon>Tracheophyta</taxon>
        <taxon>Spermatophyta</taxon>
        <taxon>Magnoliopsida</taxon>
        <taxon>Liliopsida</taxon>
        <taxon>Poales</taxon>
        <taxon>Poaceae</taxon>
        <taxon>PACMAD clade</taxon>
        <taxon>Chloridoideae</taxon>
        <taxon>Eragrostideae</taxon>
        <taxon>Eragrostidinae</taxon>
        <taxon>Eragrostis</taxon>
    </lineage>
</organism>
<dbReference type="Gramene" id="TVU12223">
    <property type="protein sequence ID" value="TVU12223"/>
    <property type="gene ID" value="EJB05_45856"/>
</dbReference>
<feature type="compositionally biased region" description="Basic and acidic residues" evidence="1">
    <location>
        <begin position="68"/>
        <end position="80"/>
    </location>
</feature>
<dbReference type="PANTHER" id="PTHR34145:SF57">
    <property type="entry name" value="F-BOX DOMAIN-CONTAINING PROTEIN"/>
    <property type="match status" value="1"/>
</dbReference>
<sequence length="671" mass="73253">MARRRLHLRRLKIASASAFRVRRSCFESGETRALDRTAGPNCSLKVRETIGPLVSSDRAGGNAAAASRAKEQGKRKEGGKISRNATLVPLLPDRGFQTAAASTSTDEMESSTTGGDLVVSGESTASSAGSGGLQADRGGVYISFAALLGAPDLVDRKNLPRLPPPSRRAVSPSKSLLDAAATWEAPPLPAPSASAPASCPASSSTLADVAAGGSPVLGDTRTSEGIANELLNLSKGLVTIGGGMVKVFTGFGLIKDDDANQDDENSKEKEQENSDNEQNRKKPEQQPKNPQQQQQKKKPELQQQQKKKPELQQQQKKKPEPQQQQKKKKPEPQQKPEPVQQQQQQQPKPVQQQQQPKKLEEQHAVLSWLSDFISCLPVCVRKTALINVGFSEILSGPWTSSIVSIISSRTARRPEQHGCVIPVSPTPRQFGTGHIGLRALLGRQVLTRSRIDRAIVISDVYGKRRIGMPHVLPGVCIINNMAELRTAAAKFKVSDCIQLIDVHEGMVSLDEARTLWSYLLTEGAAGLLKHDSVLASLVLQGKFFMDHQNKTEAPLLVEDMSSFSRLRFLCMLLLVSYSDSSNILSLASFLRASPLIEELEMHFDASCLEGVGWGTRRSLPRWLYNYLKKVHITGFNGIKGQLEFLMHIVENAPSLKVFDYSSKKEVGSLSM</sequence>
<dbReference type="PANTHER" id="PTHR34145">
    <property type="entry name" value="OS02G0105600 PROTEIN"/>
    <property type="match status" value="1"/>
</dbReference>
<evidence type="ECO:0000256" key="1">
    <source>
        <dbReference type="SAM" id="MobiDB-lite"/>
    </source>
</evidence>
<feature type="compositionally biased region" description="Low complexity" evidence="1">
    <location>
        <begin position="55"/>
        <end position="67"/>
    </location>
</feature>
<feature type="region of interest" description="Disordered" evidence="1">
    <location>
        <begin position="155"/>
        <end position="175"/>
    </location>
</feature>
<feature type="region of interest" description="Disordered" evidence="1">
    <location>
        <begin position="188"/>
        <end position="209"/>
    </location>
</feature>
<feature type="compositionally biased region" description="Low complexity" evidence="1">
    <location>
        <begin position="98"/>
        <end position="113"/>
    </location>
</feature>
<name>A0A5J9TLF3_9POAL</name>
<evidence type="ECO:0000313" key="3">
    <source>
        <dbReference type="EMBL" id="TVU12223.1"/>
    </source>
</evidence>
<dbReference type="Proteomes" id="UP000324897">
    <property type="component" value="Chromosome 3"/>
</dbReference>
<dbReference type="EMBL" id="RWGY01000039">
    <property type="protein sequence ID" value="TVU12223.1"/>
    <property type="molecule type" value="Genomic_DNA"/>
</dbReference>
<reference evidence="3 4" key="1">
    <citation type="journal article" date="2019" name="Sci. Rep.">
        <title>A high-quality genome of Eragrostis curvula grass provides insights into Poaceae evolution and supports new strategies to enhance forage quality.</title>
        <authorList>
            <person name="Carballo J."/>
            <person name="Santos B.A.C.M."/>
            <person name="Zappacosta D."/>
            <person name="Garbus I."/>
            <person name="Selva J.P."/>
            <person name="Gallo C.A."/>
            <person name="Diaz A."/>
            <person name="Albertini E."/>
            <person name="Caccamo M."/>
            <person name="Echenique V."/>
        </authorList>
    </citation>
    <scope>NUCLEOTIDE SEQUENCE [LARGE SCALE GENOMIC DNA]</scope>
    <source>
        <strain evidence="4">cv. Victoria</strain>
        <tissue evidence="3">Leaf</tissue>
    </source>
</reference>
<protein>
    <recommendedName>
        <fullName evidence="2">At1g61320/AtMIF1 LRR domain-containing protein</fullName>
    </recommendedName>
</protein>
<proteinExistence type="predicted"/>
<feature type="compositionally biased region" description="Basic and acidic residues" evidence="1">
    <location>
        <begin position="257"/>
        <end position="285"/>
    </location>
</feature>
<comment type="caution">
    <text evidence="3">The sequence shown here is derived from an EMBL/GenBank/DDBJ whole genome shotgun (WGS) entry which is preliminary data.</text>
</comment>
<accession>A0A5J9TLF3</accession>
<dbReference type="OrthoDB" id="613853at2759"/>
<feature type="domain" description="At1g61320/AtMIF1 LRR" evidence="2">
    <location>
        <begin position="560"/>
        <end position="658"/>
    </location>
</feature>
<keyword evidence="4" id="KW-1185">Reference proteome</keyword>
<dbReference type="AlphaFoldDB" id="A0A5J9TLF3"/>
<evidence type="ECO:0000259" key="2">
    <source>
        <dbReference type="Pfam" id="PF23622"/>
    </source>
</evidence>
<feature type="compositionally biased region" description="Low complexity" evidence="1">
    <location>
        <begin position="191"/>
        <end position="204"/>
    </location>
</feature>
<dbReference type="InterPro" id="IPR053772">
    <property type="entry name" value="At1g61320/At1g61330-like"/>
</dbReference>
<feature type="non-terminal residue" evidence="3">
    <location>
        <position position="1"/>
    </location>
</feature>
<feature type="compositionally biased region" description="Low complexity" evidence="1">
    <location>
        <begin position="336"/>
        <end position="356"/>
    </location>
</feature>
<dbReference type="InterPro" id="IPR055357">
    <property type="entry name" value="LRR_At1g61320_AtMIF1"/>
</dbReference>
<feature type="region of interest" description="Disordered" evidence="1">
    <location>
        <begin position="257"/>
        <end position="358"/>
    </location>
</feature>